<dbReference type="InterPro" id="IPR050072">
    <property type="entry name" value="Peptidase_M20A"/>
</dbReference>
<dbReference type="GO" id="GO:0046872">
    <property type="term" value="F:metal ion binding"/>
    <property type="evidence" value="ECO:0007669"/>
    <property type="project" value="UniProtKB-KW"/>
</dbReference>
<dbReference type="PANTHER" id="PTHR43808">
    <property type="entry name" value="ACETYLORNITHINE DEACETYLASE"/>
    <property type="match status" value="1"/>
</dbReference>
<dbReference type="PANTHER" id="PTHR43808:SF17">
    <property type="entry name" value="PEPTIDASE M20"/>
    <property type="match status" value="1"/>
</dbReference>
<dbReference type="SUPFAM" id="SSF53187">
    <property type="entry name" value="Zn-dependent exopeptidases"/>
    <property type="match status" value="1"/>
</dbReference>
<sequence length="333" mass="34991">MNPEGGSDPLEHLLALAGLAEEARADFVQSRLMGARRDSLGNVWAGEGRLLLMAHLDTVLPPAPPERLGGRLYGPGVGDNTSGVAVLLSLPPMPGVVRAFTVGEEGLGNLRGARALVEALRPEVVVAVDGYLPMVVDRALGSVRLRVAFLGPGGHAWGDRGRPNPVLALAEGVAQAYRLPLSPEASLNVGRLEGGEAVNAIPRRAEALLEVRSTDPQELARLEAALGDLFREKAEAHRLGVELEVLGRRPAGRTATDELLEAAHRGLRAVGERPLFVPGSTDASAGVERGLPALAFGVYRGEGAHTPGEWVELESLRRGRAALLAFLQALGVG</sequence>
<keyword evidence="7" id="KW-1185">Reference proteome</keyword>
<dbReference type="InterPro" id="IPR001261">
    <property type="entry name" value="ArgE/DapE_CS"/>
</dbReference>
<keyword evidence="4" id="KW-0862">Zinc</keyword>
<accession>A0A0D6XAT1</accession>
<gene>
    <name evidence="6" type="ORF">THFILI_10075</name>
</gene>
<dbReference type="Gene3D" id="3.30.70.360">
    <property type="match status" value="1"/>
</dbReference>
<dbReference type="PROSITE" id="PS00758">
    <property type="entry name" value="ARGE_DAPE_CPG2_1"/>
    <property type="match status" value="1"/>
</dbReference>
<dbReference type="EMBL" id="JPSL02000040">
    <property type="protein sequence ID" value="KIX84461.1"/>
    <property type="molecule type" value="Genomic_DNA"/>
</dbReference>
<proteinExistence type="predicted"/>
<dbReference type="SUPFAM" id="SSF55031">
    <property type="entry name" value="Bacterial exopeptidase dimerisation domain"/>
    <property type="match status" value="1"/>
</dbReference>
<feature type="domain" description="Peptidase M20 dimerisation" evidence="5">
    <location>
        <begin position="141"/>
        <end position="236"/>
    </location>
</feature>
<evidence type="ECO:0000256" key="2">
    <source>
        <dbReference type="ARBA" id="ARBA00022723"/>
    </source>
</evidence>
<dbReference type="InterPro" id="IPR002933">
    <property type="entry name" value="Peptidase_M20"/>
</dbReference>
<dbReference type="Proteomes" id="UP000030364">
    <property type="component" value="Unassembled WGS sequence"/>
</dbReference>
<dbReference type="InterPro" id="IPR011650">
    <property type="entry name" value="Peptidase_M20_dimer"/>
</dbReference>
<dbReference type="Pfam" id="PF07687">
    <property type="entry name" value="M20_dimer"/>
    <property type="match status" value="1"/>
</dbReference>
<evidence type="ECO:0000256" key="3">
    <source>
        <dbReference type="ARBA" id="ARBA00022801"/>
    </source>
</evidence>
<evidence type="ECO:0000313" key="6">
    <source>
        <dbReference type="EMBL" id="KIX84461.1"/>
    </source>
</evidence>
<dbReference type="AlphaFoldDB" id="A0A0D6XAT1"/>
<keyword evidence="3" id="KW-0378">Hydrolase</keyword>
<name>A0A0D6XAT1_THEFI</name>
<dbReference type="STRING" id="276.THFILI_10075"/>
<dbReference type="Gene3D" id="3.40.630.10">
    <property type="entry name" value="Zn peptidases"/>
    <property type="match status" value="2"/>
</dbReference>
<comment type="caution">
    <text evidence="6">The sequence shown here is derived from an EMBL/GenBank/DDBJ whole genome shotgun (WGS) entry which is preliminary data.</text>
</comment>
<reference evidence="6 7" key="1">
    <citation type="journal article" date="2015" name="Genome Announc.">
        <title>Draft Genome Sequence of the Thermophile Thermus filiformis ATCC 43280, Producer of Carotenoid-(Di)glucoside-Branched Fatty Acid (Di)esters and Source of Hyperthermostable Enzymes of Biotechnological Interest.</title>
        <authorList>
            <person name="Mandelli F."/>
            <person name="Oliveira Ramires B."/>
            <person name="Couger M.B."/>
            <person name="Paixao D.A."/>
            <person name="Camilo C.M."/>
            <person name="Polikarpov I."/>
            <person name="Prade R."/>
            <person name="Riano-Pachon D.M."/>
            <person name="Squina F.M."/>
        </authorList>
    </citation>
    <scope>NUCLEOTIDE SEQUENCE [LARGE SCALE GENOMIC DNA]</scope>
    <source>
        <strain evidence="6 7">ATCC 43280</strain>
    </source>
</reference>
<protein>
    <submittedName>
        <fullName evidence="6">Peptidase M20</fullName>
    </submittedName>
</protein>
<organism evidence="6 7">
    <name type="scientific">Thermus filiformis</name>
    <dbReference type="NCBI Taxonomy" id="276"/>
    <lineage>
        <taxon>Bacteria</taxon>
        <taxon>Thermotogati</taxon>
        <taxon>Deinococcota</taxon>
        <taxon>Deinococci</taxon>
        <taxon>Thermales</taxon>
        <taxon>Thermaceae</taxon>
        <taxon>Thermus</taxon>
    </lineage>
</organism>
<dbReference type="InterPro" id="IPR036264">
    <property type="entry name" value="Bact_exopeptidase_dim_dom"/>
</dbReference>
<dbReference type="GO" id="GO:0016787">
    <property type="term" value="F:hydrolase activity"/>
    <property type="evidence" value="ECO:0007669"/>
    <property type="project" value="UniProtKB-KW"/>
</dbReference>
<evidence type="ECO:0000313" key="7">
    <source>
        <dbReference type="Proteomes" id="UP000030364"/>
    </source>
</evidence>
<dbReference type="Pfam" id="PF01546">
    <property type="entry name" value="Peptidase_M20"/>
    <property type="match status" value="1"/>
</dbReference>
<keyword evidence="2" id="KW-0479">Metal-binding</keyword>
<evidence type="ECO:0000256" key="4">
    <source>
        <dbReference type="ARBA" id="ARBA00022833"/>
    </source>
</evidence>
<comment type="cofactor">
    <cofactor evidence="1">
        <name>Zn(2+)</name>
        <dbReference type="ChEBI" id="CHEBI:29105"/>
    </cofactor>
</comment>
<evidence type="ECO:0000256" key="1">
    <source>
        <dbReference type="ARBA" id="ARBA00001947"/>
    </source>
</evidence>
<evidence type="ECO:0000259" key="5">
    <source>
        <dbReference type="Pfam" id="PF07687"/>
    </source>
</evidence>